<evidence type="ECO:0000313" key="2">
    <source>
        <dbReference type="EMBL" id="GAA2173728.1"/>
    </source>
</evidence>
<protein>
    <recommendedName>
        <fullName evidence="4">Secreted protein</fullName>
    </recommendedName>
</protein>
<feature type="signal peptide" evidence="1">
    <location>
        <begin position="1"/>
        <end position="32"/>
    </location>
</feature>
<reference evidence="2 3" key="1">
    <citation type="journal article" date="2019" name="Int. J. Syst. Evol. Microbiol.">
        <title>The Global Catalogue of Microorganisms (GCM) 10K type strain sequencing project: providing services to taxonomists for standard genome sequencing and annotation.</title>
        <authorList>
            <consortium name="The Broad Institute Genomics Platform"/>
            <consortium name="The Broad Institute Genome Sequencing Center for Infectious Disease"/>
            <person name="Wu L."/>
            <person name="Ma J."/>
        </authorList>
    </citation>
    <scope>NUCLEOTIDE SEQUENCE [LARGE SCALE GENOMIC DNA]</scope>
    <source>
        <strain evidence="2 3">JCM 14917</strain>
    </source>
</reference>
<dbReference type="RefSeq" id="WP_277357472.1">
    <property type="nucleotide sequence ID" value="NZ_BAAAON010000001.1"/>
</dbReference>
<gene>
    <name evidence="2" type="ORF">GCM10009784_09230</name>
</gene>
<comment type="caution">
    <text evidence="2">The sequence shown here is derived from an EMBL/GenBank/DDBJ whole genome shotgun (WGS) entry which is preliminary data.</text>
</comment>
<name>A0ABN3AR40_9MICC</name>
<evidence type="ECO:0000313" key="3">
    <source>
        <dbReference type="Proteomes" id="UP001500974"/>
    </source>
</evidence>
<evidence type="ECO:0008006" key="4">
    <source>
        <dbReference type="Google" id="ProtNLM"/>
    </source>
</evidence>
<dbReference type="PROSITE" id="PS51257">
    <property type="entry name" value="PROKAR_LIPOPROTEIN"/>
    <property type="match status" value="1"/>
</dbReference>
<dbReference type="EMBL" id="BAAAON010000001">
    <property type="protein sequence ID" value="GAA2173728.1"/>
    <property type="molecule type" value="Genomic_DNA"/>
</dbReference>
<proteinExistence type="predicted"/>
<evidence type="ECO:0000256" key="1">
    <source>
        <dbReference type="SAM" id="SignalP"/>
    </source>
</evidence>
<sequence length="162" mass="16533">MGKSGGHTLARLVTAAAWGGAALILSSCSAISAAVGEESKDTTEVVASAPEASTAPLDLGLDPADVIQEGAGDSTTLGTIGWPDTELPVGEYLVHAQCRGTDRLTFSYTTQSRSEGMTGFACGGPTWFNVSVPEPGYFITFSGDPAAAAGVEYIFAVAEQPK</sequence>
<keyword evidence="1" id="KW-0732">Signal</keyword>
<accession>A0ABN3AR40</accession>
<organism evidence="2 3">
    <name type="scientific">Arthrobacter parietis</name>
    <dbReference type="NCBI Taxonomy" id="271434"/>
    <lineage>
        <taxon>Bacteria</taxon>
        <taxon>Bacillati</taxon>
        <taxon>Actinomycetota</taxon>
        <taxon>Actinomycetes</taxon>
        <taxon>Micrococcales</taxon>
        <taxon>Micrococcaceae</taxon>
        <taxon>Arthrobacter</taxon>
    </lineage>
</organism>
<feature type="chain" id="PRO_5045436287" description="Secreted protein" evidence="1">
    <location>
        <begin position="33"/>
        <end position="162"/>
    </location>
</feature>
<dbReference type="Proteomes" id="UP001500974">
    <property type="component" value="Unassembled WGS sequence"/>
</dbReference>
<keyword evidence="3" id="KW-1185">Reference proteome</keyword>